<evidence type="ECO:0000313" key="1">
    <source>
        <dbReference type="EMBL" id="GAI86003.1"/>
    </source>
</evidence>
<dbReference type="AlphaFoldDB" id="X1RZF5"/>
<organism evidence="1">
    <name type="scientific">marine sediment metagenome</name>
    <dbReference type="NCBI Taxonomy" id="412755"/>
    <lineage>
        <taxon>unclassified sequences</taxon>
        <taxon>metagenomes</taxon>
        <taxon>ecological metagenomes</taxon>
    </lineage>
</organism>
<reference evidence="1" key="1">
    <citation type="journal article" date="2014" name="Front. Microbiol.">
        <title>High frequency of phylogenetically diverse reductive dehalogenase-homologous genes in deep subseafloor sedimentary metagenomes.</title>
        <authorList>
            <person name="Kawai M."/>
            <person name="Futagami T."/>
            <person name="Toyoda A."/>
            <person name="Takaki Y."/>
            <person name="Nishi S."/>
            <person name="Hori S."/>
            <person name="Arai W."/>
            <person name="Tsubouchi T."/>
            <person name="Morono Y."/>
            <person name="Uchiyama I."/>
            <person name="Ito T."/>
            <person name="Fujiyama A."/>
            <person name="Inagaki F."/>
            <person name="Takami H."/>
        </authorList>
    </citation>
    <scope>NUCLEOTIDE SEQUENCE</scope>
    <source>
        <strain evidence="1">Expedition CK06-06</strain>
    </source>
</reference>
<name>X1RZF5_9ZZZZ</name>
<accession>X1RZF5</accession>
<comment type="caution">
    <text evidence="1">The sequence shown here is derived from an EMBL/GenBank/DDBJ whole genome shotgun (WGS) entry which is preliminary data.</text>
</comment>
<sequence>MGLGSAMAIVGGAMGVSMMMPPFARNITYKMNEGNPNVIPDIALLIEARYRGEITPELFTTYLNQSGIGYGNVERLWNISENLLGIMELISLNRRGVIEMPLLLGEAEKLRWSADRVGKLLKITEAIPSTTDIIAFAVREVYSPEIAEAFGQYEGAEDVYDKAEADLKAVGMIKDTFTKYWAAHWMLPSVGQGFEMLHRGVIGMTATPDEPLSLERLMTALDIMPALNSS</sequence>
<gene>
    <name evidence="1" type="ORF">S12H4_12725</name>
</gene>
<dbReference type="EMBL" id="BARW01006078">
    <property type="protein sequence ID" value="GAI86003.1"/>
    <property type="molecule type" value="Genomic_DNA"/>
</dbReference>
<proteinExistence type="predicted"/>
<protein>
    <submittedName>
        <fullName evidence="1">Uncharacterized protein</fullName>
    </submittedName>
</protein>